<sequence>MPIRITPQPSDSFRLLCLALCAVAALLATLTLLQRARADQAMLIDASSATPSSVCNHSPGASQRR</sequence>
<organism evidence="1 2">
    <name type="scientific">Hydrogenophaga intermedia</name>
    <dbReference type="NCBI Taxonomy" id="65786"/>
    <lineage>
        <taxon>Bacteria</taxon>
        <taxon>Pseudomonadati</taxon>
        <taxon>Pseudomonadota</taxon>
        <taxon>Betaproteobacteria</taxon>
        <taxon>Burkholderiales</taxon>
        <taxon>Comamonadaceae</taxon>
        <taxon>Hydrogenophaga</taxon>
    </lineage>
</organism>
<dbReference type="EMBL" id="CCAE010000009">
    <property type="protein sequence ID" value="CDN87255.1"/>
    <property type="molecule type" value="Genomic_DNA"/>
</dbReference>
<accession>A0A1L1PPI8</accession>
<dbReference type="Proteomes" id="UP000028878">
    <property type="component" value="Unassembled WGS sequence"/>
</dbReference>
<keyword evidence="2" id="KW-1185">Reference proteome</keyword>
<proteinExistence type="predicted"/>
<dbReference type="AlphaFoldDB" id="A0A1L1PPI8"/>
<gene>
    <name evidence="1" type="ORF">BN948_01674</name>
</gene>
<name>A0A1L1PPI8_HYDIT</name>
<protein>
    <submittedName>
        <fullName evidence="1">Uncharacterized protein</fullName>
    </submittedName>
</protein>
<evidence type="ECO:0000313" key="2">
    <source>
        <dbReference type="Proteomes" id="UP000028878"/>
    </source>
</evidence>
<reference evidence="2" key="1">
    <citation type="submission" date="2014-02" db="EMBL/GenBank/DDBJ databases">
        <authorList>
            <person name="Gan H."/>
        </authorList>
    </citation>
    <scope>NUCLEOTIDE SEQUENCE [LARGE SCALE GENOMIC DNA]</scope>
    <source>
        <strain evidence="2">S1</strain>
    </source>
</reference>
<reference evidence="2" key="2">
    <citation type="submission" date="2014-11" db="EMBL/GenBank/DDBJ databases">
        <title>Draft genome sequence of Hydrogenophaga intermedia S1.</title>
        <authorList>
            <person name="Gan H.M."/>
            <person name="Chew T.H."/>
            <person name="Stolz A."/>
        </authorList>
    </citation>
    <scope>NUCLEOTIDE SEQUENCE [LARGE SCALE GENOMIC DNA]</scope>
    <source>
        <strain evidence="2">S1</strain>
    </source>
</reference>
<evidence type="ECO:0000313" key="1">
    <source>
        <dbReference type="EMBL" id="CDN87255.1"/>
    </source>
</evidence>